<sequence length="201" mass="21708">MTDTGTDHTATLREHVIAERTRLAELLAALTPRQWDAASLCAGWRVREVVAHMTMPYRTSTPAFLRGIIAARFSFDRYADRAARADTARLSDAELLASLRDNIRHPWRPPGGGVAGALSHDVIHGLDITEPLGLPPAPPERIAAVLENSTAKSLRYFGVDLAGRRLEATDASVGIGTGTPISMSAKDILLTVTGRRPLPVE</sequence>
<protein>
    <submittedName>
        <fullName evidence="2">Maleylpyruvate isomerase family mycothiol-dependent enzyme</fullName>
    </submittedName>
</protein>
<evidence type="ECO:0000313" key="2">
    <source>
        <dbReference type="EMBL" id="NKY87834.1"/>
    </source>
</evidence>
<keyword evidence="3" id="KW-1185">Reference proteome</keyword>
<dbReference type="RefSeq" id="WP_040724467.1">
    <property type="nucleotide sequence ID" value="NZ_CAWPHS010000015.1"/>
</dbReference>
<dbReference type="Proteomes" id="UP000523447">
    <property type="component" value="Unassembled WGS sequence"/>
</dbReference>
<proteinExistence type="predicted"/>
<dbReference type="SUPFAM" id="SSF109854">
    <property type="entry name" value="DinB/YfiT-like putative metalloenzymes"/>
    <property type="match status" value="1"/>
</dbReference>
<dbReference type="EMBL" id="JAAXPE010000022">
    <property type="protein sequence ID" value="NKY87834.1"/>
    <property type="molecule type" value="Genomic_DNA"/>
</dbReference>
<accession>A0A7X6M039</accession>
<feature type="domain" description="Mycothiol-dependent maleylpyruvate isomerase metal-binding" evidence="1">
    <location>
        <begin position="18"/>
        <end position="103"/>
    </location>
</feature>
<keyword evidence="2" id="KW-0670">Pyruvate</keyword>
<dbReference type="Gene3D" id="1.20.120.450">
    <property type="entry name" value="dinb family like domain"/>
    <property type="match status" value="1"/>
</dbReference>
<evidence type="ECO:0000259" key="1">
    <source>
        <dbReference type="Pfam" id="PF11716"/>
    </source>
</evidence>
<dbReference type="InterPro" id="IPR024344">
    <property type="entry name" value="MDMPI_metal-binding"/>
</dbReference>
<dbReference type="AlphaFoldDB" id="A0A7X6M039"/>
<dbReference type="NCBIfam" id="TIGR03083">
    <property type="entry name" value="maleylpyruvate isomerase family mycothiol-dependent enzyme"/>
    <property type="match status" value="1"/>
</dbReference>
<name>A0A7X6M039_9NOCA</name>
<comment type="caution">
    <text evidence="2">The sequence shown here is derived from an EMBL/GenBank/DDBJ whole genome shotgun (WGS) entry which is preliminary data.</text>
</comment>
<reference evidence="2 3" key="1">
    <citation type="submission" date="2020-04" db="EMBL/GenBank/DDBJ databases">
        <title>MicrobeNet Type strains.</title>
        <authorList>
            <person name="Nicholson A.C."/>
        </authorList>
    </citation>
    <scope>NUCLEOTIDE SEQUENCE [LARGE SCALE GENOMIC DNA]</scope>
    <source>
        <strain evidence="2 3">DSM 44445</strain>
    </source>
</reference>
<dbReference type="GO" id="GO:0046872">
    <property type="term" value="F:metal ion binding"/>
    <property type="evidence" value="ECO:0007669"/>
    <property type="project" value="InterPro"/>
</dbReference>
<keyword evidence="2" id="KW-0413">Isomerase</keyword>
<dbReference type="InterPro" id="IPR017517">
    <property type="entry name" value="Maleyloyr_isom"/>
</dbReference>
<evidence type="ECO:0000313" key="3">
    <source>
        <dbReference type="Proteomes" id="UP000523447"/>
    </source>
</evidence>
<dbReference type="Pfam" id="PF11716">
    <property type="entry name" value="MDMPI_N"/>
    <property type="match status" value="1"/>
</dbReference>
<dbReference type="GO" id="GO:0016853">
    <property type="term" value="F:isomerase activity"/>
    <property type="evidence" value="ECO:0007669"/>
    <property type="project" value="UniProtKB-KW"/>
</dbReference>
<dbReference type="InterPro" id="IPR034660">
    <property type="entry name" value="DinB/YfiT-like"/>
</dbReference>
<organism evidence="2 3">
    <name type="scientific">Nocardia veterana</name>
    <dbReference type="NCBI Taxonomy" id="132249"/>
    <lineage>
        <taxon>Bacteria</taxon>
        <taxon>Bacillati</taxon>
        <taxon>Actinomycetota</taxon>
        <taxon>Actinomycetes</taxon>
        <taxon>Mycobacteriales</taxon>
        <taxon>Nocardiaceae</taxon>
        <taxon>Nocardia</taxon>
    </lineage>
</organism>
<gene>
    <name evidence="2" type="ORF">HGA07_19635</name>
</gene>